<evidence type="ECO:0000256" key="2">
    <source>
        <dbReference type="ARBA" id="ARBA00010737"/>
    </source>
</evidence>
<feature type="transmembrane region" description="Helical" evidence="7">
    <location>
        <begin position="64"/>
        <end position="82"/>
    </location>
</feature>
<dbReference type="OrthoDB" id="10288544at2759"/>
<feature type="transmembrane region" description="Helical" evidence="7">
    <location>
        <begin position="108"/>
        <end position="125"/>
    </location>
</feature>
<keyword evidence="9" id="KW-1185">Reference proteome</keyword>
<reference evidence="8" key="1">
    <citation type="journal article" date="2010" name="Science">
        <title>Plasticity of animal genome architecture unmasked by rapid evolution of a pelagic tunicate.</title>
        <authorList>
            <person name="Denoeud F."/>
            <person name="Henriet S."/>
            <person name="Mungpakdee S."/>
            <person name="Aury J.M."/>
            <person name="Da Silva C."/>
            <person name="Brinkmann H."/>
            <person name="Mikhaleva J."/>
            <person name="Olsen L.C."/>
            <person name="Jubin C."/>
            <person name="Canestro C."/>
            <person name="Bouquet J.M."/>
            <person name="Danks G."/>
            <person name="Poulain J."/>
            <person name="Campsteijn C."/>
            <person name="Adamski M."/>
            <person name="Cross I."/>
            <person name="Yadetie F."/>
            <person name="Muffato M."/>
            <person name="Louis A."/>
            <person name="Butcher S."/>
            <person name="Tsagkogeorga G."/>
            <person name="Konrad A."/>
            <person name="Singh S."/>
            <person name="Jensen M.F."/>
            <person name="Cong E.H."/>
            <person name="Eikeseth-Otteraa H."/>
            <person name="Noel B."/>
            <person name="Anthouard V."/>
            <person name="Porcel B.M."/>
            <person name="Kachouri-Lafond R."/>
            <person name="Nishino A."/>
            <person name="Ugolini M."/>
            <person name="Chourrout P."/>
            <person name="Nishida H."/>
            <person name="Aasland R."/>
            <person name="Huzurbazar S."/>
            <person name="Westhof E."/>
            <person name="Delsuc F."/>
            <person name="Lehrach H."/>
            <person name="Reinhardt R."/>
            <person name="Weissenbach J."/>
            <person name="Roy S.W."/>
            <person name="Artiguenave F."/>
            <person name="Postlethwait J.H."/>
            <person name="Manak J.R."/>
            <person name="Thompson E.M."/>
            <person name="Jaillon O."/>
            <person name="Du Pasquier L."/>
            <person name="Boudinot P."/>
            <person name="Liberles D.A."/>
            <person name="Volff J.N."/>
            <person name="Philippe H."/>
            <person name="Lenhard B."/>
            <person name="Roest Crollius H."/>
            <person name="Wincker P."/>
            <person name="Chourrout D."/>
        </authorList>
    </citation>
    <scope>NUCLEOTIDE SEQUENCE [LARGE SCALE GENOMIC DNA]</scope>
</reference>
<evidence type="ECO:0000313" key="9">
    <source>
        <dbReference type="Proteomes" id="UP000001307"/>
    </source>
</evidence>
<sequence length="482" mass="56025">MPKKAKSEKSKKEPLKNKNSANDNFDKYPKKSDSSTSNKILAQISTPQIPCDALQPWSEAFHTGFIMFYLFDALCGQHIYLYKRYWWWPAGVYSQSSAMNTDMIDTRILVFILLAIFQYALPICLDKFTEAWRRLDGEIFSVRSIVTRSNISEYLTIFIMGSFMQIWFITLLTIICHYLSSGNYMAVILLSLPIFIKSVITMYHIIFLAQKCRKRFGPNVSMSYFDLHQEARNFFLSQEVINHFGESSDVRKTRLDIHQFLDDFGVRLACAIPSALEGAYYICYISYIFCPANIASDAAWPTVHSIMIIMNMLIFQLSHTISPIYLHSAYKITCQLGQWIKIDGPANSQDAEDPEWRDGERYPKGTIVRWNNQRWKAMGKFVNAARPGQRRESSFFRVFGPSLFLYIFMICFQVTILSFQLALMHDAEYDRLIAICCEQFCGYWNLFRLVRNYITIEKCYQLGSPMCYEPEIILSRISQASQ</sequence>
<proteinExistence type="inferred from homology"/>
<feature type="transmembrane region" description="Helical" evidence="7">
    <location>
        <begin position="403"/>
        <end position="423"/>
    </location>
</feature>
<dbReference type="Pfam" id="PF10271">
    <property type="entry name" value="Tmp39"/>
    <property type="match status" value="1"/>
</dbReference>
<feature type="compositionally biased region" description="Basic and acidic residues" evidence="6">
    <location>
        <begin position="24"/>
        <end position="33"/>
    </location>
</feature>
<keyword evidence="3 7" id="KW-0812">Transmembrane</keyword>
<feature type="transmembrane region" description="Helical" evidence="7">
    <location>
        <begin position="186"/>
        <end position="209"/>
    </location>
</feature>
<dbReference type="EMBL" id="FN653015">
    <property type="protein sequence ID" value="CBY20691.1"/>
    <property type="molecule type" value="Genomic_DNA"/>
</dbReference>
<dbReference type="PANTHER" id="PTHR12995:SF4">
    <property type="entry name" value="FI21814P1"/>
    <property type="match status" value="1"/>
</dbReference>
<feature type="region of interest" description="Disordered" evidence="6">
    <location>
        <begin position="1"/>
        <end position="36"/>
    </location>
</feature>
<evidence type="ECO:0000256" key="7">
    <source>
        <dbReference type="SAM" id="Phobius"/>
    </source>
</evidence>
<dbReference type="Proteomes" id="UP000001307">
    <property type="component" value="Unassembled WGS sequence"/>
</dbReference>
<evidence type="ECO:0000256" key="3">
    <source>
        <dbReference type="ARBA" id="ARBA00022692"/>
    </source>
</evidence>
<keyword evidence="4 7" id="KW-1133">Transmembrane helix</keyword>
<comment type="similarity">
    <text evidence="2">Belongs to the TMEM39 family.</text>
</comment>
<keyword evidence="5 7" id="KW-0472">Membrane</keyword>
<dbReference type="AlphaFoldDB" id="E4WSF8"/>
<evidence type="ECO:0000256" key="5">
    <source>
        <dbReference type="ARBA" id="ARBA00023136"/>
    </source>
</evidence>
<protein>
    <submittedName>
        <fullName evidence="8">Uncharacterized protein</fullName>
    </submittedName>
</protein>
<dbReference type="PANTHER" id="PTHR12995">
    <property type="entry name" value="FI21814P1"/>
    <property type="match status" value="1"/>
</dbReference>
<comment type="subcellular location">
    <subcellularLocation>
        <location evidence="1">Membrane</location>
        <topology evidence="1">Multi-pass membrane protein</topology>
    </subcellularLocation>
</comment>
<evidence type="ECO:0000256" key="4">
    <source>
        <dbReference type="ARBA" id="ARBA00022989"/>
    </source>
</evidence>
<evidence type="ECO:0000256" key="1">
    <source>
        <dbReference type="ARBA" id="ARBA00004141"/>
    </source>
</evidence>
<evidence type="ECO:0000256" key="6">
    <source>
        <dbReference type="SAM" id="MobiDB-lite"/>
    </source>
</evidence>
<feature type="compositionally biased region" description="Basic and acidic residues" evidence="6">
    <location>
        <begin position="1"/>
        <end position="16"/>
    </location>
</feature>
<gene>
    <name evidence="8" type="ORF">GSOID_T00000694001</name>
</gene>
<accession>E4WSF8</accession>
<name>E4WSF8_OIKDI</name>
<dbReference type="GO" id="GO:0016020">
    <property type="term" value="C:membrane"/>
    <property type="evidence" value="ECO:0007669"/>
    <property type="project" value="UniProtKB-SubCell"/>
</dbReference>
<feature type="transmembrane region" description="Helical" evidence="7">
    <location>
        <begin position="154"/>
        <end position="180"/>
    </location>
</feature>
<evidence type="ECO:0000313" key="8">
    <source>
        <dbReference type="EMBL" id="CBY20691.1"/>
    </source>
</evidence>
<organism evidence="8">
    <name type="scientific">Oikopleura dioica</name>
    <name type="common">Tunicate</name>
    <dbReference type="NCBI Taxonomy" id="34765"/>
    <lineage>
        <taxon>Eukaryota</taxon>
        <taxon>Metazoa</taxon>
        <taxon>Chordata</taxon>
        <taxon>Tunicata</taxon>
        <taxon>Appendicularia</taxon>
        <taxon>Copelata</taxon>
        <taxon>Oikopleuridae</taxon>
        <taxon>Oikopleura</taxon>
    </lineage>
</organism>
<dbReference type="InParanoid" id="E4WSF8"/>
<dbReference type="InterPro" id="IPR019397">
    <property type="entry name" value="Uncharacterised_TMEM39"/>
</dbReference>